<accession>A0A4Y2GF09</accession>
<sequence length="144" mass="16694">MSSSRRNCVNHPDVFCYICGEYTLNENRKTVSAFVKRDYLGYFGVRFGDQNKTWAPHQVCKTCTEHLRQWTTGKRKSLKFGVPMVWREPPNHFDDCYFYLVNITGINRNNRSKWTYPGLVSERRPVPSLRGSANPNVSPGTRAL</sequence>
<protein>
    <submittedName>
        <fullName evidence="2">Uncharacterized protein</fullName>
    </submittedName>
</protein>
<dbReference type="EMBL" id="BGPR01254396">
    <property type="protein sequence ID" value="GBM52200.1"/>
    <property type="molecule type" value="Genomic_DNA"/>
</dbReference>
<proteinExistence type="predicted"/>
<evidence type="ECO:0000313" key="2">
    <source>
        <dbReference type="EMBL" id="GBM52200.1"/>
    </source>
</evidence>
<reference evidence="2 3" key="1">
    <citation type="journal article" date="2019" name="Sci. Rep.">
        <title>Orb-weaving spider Araneus ventricosus genome elucidates the spidroin gene catalogue.</title>
        <authorList>
            <person name="Kono N."/>
            <person name="Nakamura H."/>
            <person name="Ohtoshi R."/>
            <person name="Moran D.A.P."/>
            <person name="Shinohara A."/>
            <person name="Yoshida Y."/>
            <person name="Fujiwara M."/>
            <person name="Mori M."/>
            <person name="Tomita M."/>
            <person name="Arakawa K."/>
        </authorList>
    </citation>
    <scope>NUCLEOTIDE SEQUENCE [LARGE SCALE GENOMIC DNA]</scope>
</reference>
<evidence type="ECO:0000313" key="3">
    <source>
        <dbReference type="Proteomes" id="UP000499080"/>
    </source>
</evidence>
<name>A0A4Y2GF09_ARAVE</name>
<dbReference type="OrthoDB" id="7890494at2759"/>
<gene>
    <name evidence="2" type="ORF">AVEN_157891_1</name>
</gene>
<organism evidence="2 3">
    <name type="scientific">Araneus ventricosus</name>
    <name type="common">Orbweaver spider</name>
    <name type="synonym">Epeira ventricosa</name>
    <dbReference type="NCBI Taxonomy" id="182803"/>
    <lineage>
        <taxon>Eukaryota</taxon>
        <taxon>Metazoa</taxon>
        <taxon>Ecdysozoa</taxon>
        <taxon>Arthropoda</taxon>
        <taxon>Chelicerata</taxon>
        <taxon>Arachnida</taxon>
        <taxon>Araneae</taxon>
        <taxon>Araneomorphae</taxon>
        <taxon>Entelegynae</taxon>
        <taxon>Araneoidea</taxon>
        <taxon>Araneidae</taxon>
        <taxon>Araneus</taxon>
    </lineage>
</organism>
<evidence type="ECO:0000256" key="1">
    <source>
        <dbReference type="SAM" id="MobiDB-lite"/>
    </source>
</evidence>
<dbReference type="Proteomes" id="UP000499080">
    <property type="component" value="Unassembled WGS sequence"/>
</dbReference>
<comment type="caution">
    <text evidence="2">The sequence shown here is derived from an EMBL/GenBank/DDBJ whole genome shotgun (WGS) entry which is preliminary data.</text>
</comment>
<feature type="compositionally biased region" description="Polar residues" evidence="1">
    <location>
        <begin position="131"/>
        <end position="144"/>
    </location>
</feature>
<feature type="region of interest" description="Disordered" evidence="1">
    <location>
        <begin position="125"/>
        <end position="144"/>
    </location>
</feature>
<dbReference type="AlphaFoldDB" id="A0A4Y2GF09"/>
<keyword evidence="3" id="KW-1185">Reference proteome</keyword>